<dbReference type="Proteomes" id="UP000182192">
    <property type="component" value="Unassembled WGS sequence"/>
</dbReference>
<accession>A0A1I1EJW8</accession>
<evidence type="ECO:0000313" key="3">
    <source>
        <dbReference type="Proteomes" id="UP000182192"/>
    </source>
</evidence>
<feature type="transmembrane region" description="Helical" evidence="1">
    <location>
        <begin position="22"/>
        <end position="42"/>
    </location>
</feature>
<reference evidence="2 3" key="1">
    <citation type="submission" date="2016-10" db="EMBL/GenBank/DDBJ databases">
        <authorList>
            <person name="de Groot N.N."/>
        </authorList>
    </citation>
    <scope>NUCLEOTIDE SEQUENCE [LARGE SCALE GENOMIC DNA]</scope>
    <source>
        <strain evidence="2 3">AR67</strain>
    </source>
</reference>
<keyword evidence="1" id="KW-1133">Transmembrane helix</keyword>
<dbReference type="EMBL" id="FOKQ01000004">
    <property type="protein sequence ID" value="SFB86922.1"/>
    <property type="molecule type" value="Genomic_DNA"/>
</dbReference>
<gene>
    <name evidence="2" type="ORF">SAMN02910406_00706</name>
</gene>
<sequence length="43" mass="4856">MNGQTGKFVGNLPCDPKAFWRTFWITSIIAAIAIFGVGYLFFR</sequence>
<proteinExistence type="predicted"/>
<organism evidence="2 3">
    <name type="scientific">Ruminococcus albus</name>
    <dbReference type="NCBI Taxonomy" id="1264"/>
    <lineage>
        <taxon>Bacteria</taxon>
        <taxon>Bacillati</taxon>
        <taxon>Bacillota</taxon>
        <taxon>Clostridia</taxon>
        <taxon>Eubacteriales</taxon>
        <taxon>Oscillospiraceae</taxon>
        <taxon>Ruminococcus</taxon>
    </lineage>
</organism>
<keyword evidence="1" id="KW-0812">Transmembrane</keyword>
<evidence type="ECO:0000256" key="1">
    <source>
        <dbReference type="SAM" id="Phobius"/>
    </source>
</evidence>
<name>A0A1I1EJW8_RUMAL</name>
<dbReference type="AlphaFoldDB" id="A0A1I1EJW8"/>
<protein>
    <submittedName>
        <fullName evidence="2">Uncharacterized protein</fullName>
    </submittedName>
</protein>
<keyword evidence="1" id="KW-0472">Membrane</keyword>
<evidence type="ECO:0000313" key="2">
    <source>
        <dbReference type="EMBL" id="SFB86922.1"/>
    </source>
</evidence>